<dbReference type="SUPFAM" id="SSF55073">
    <property type="entry name" value="Nucleotide cyclase"/>
    <property type="match status" value="1"/>
</dbReference>
<protein>
    <submittedName>
        <fullName evidence="2">GGDEF domain-containing protein</fullName>
    </submittedName>
</protein>
<proteinExistence type="predicted"/>
<dbReference type="CDD" id="cd01949">
    <property type="entry name" value="GGDEF"/>
    <property type="match status" value="1"/>
</dbReference>
<dbReference type="RefSeq" id="WP_253237231.1">
    <property type="nucleotide sequence ID" value="NZ_JAMYJR010000010.1"/>
</dbReference>
<dbReference type="InterPro" id="IPR029787">
    <property type="entry name" value="Nucleotide_cyclase"/>
</dbReference>
<reference evidence="2 3" key="1">
    <citation type="submission" date="2022-06" db="EMBL/GenBank/DDBJ databases">
        <title>New Species of the Genus Actinoplanes, ActinopZanes ferrugineus.</title>
        <authorList>
            <person name="Ding P."/>
        </authorList>
    </citation>
    <scope>NUCLEOTIDE SEQUENCE [LARGE SCALE GENOMIC DNA]</scope>
    <source>
        <strain evidence="2 3">TRM88003</strain>
    </source>
</reference>
<evidence type="ECO:0000259" key="1">
    <source>
        <dbReference type="PROSITE" id="PS50887"/>
    </source>
</evidence>
<dbReference type="EMBL" id="JAMYJR010000010">
    <property type="protein sequence ID" value="MCO8271097.1"/>
    <property type="molecule type" value="Genomic_DNA"/>
</dbReference>
<dbReference type="Pfam" id="PF00990">
    <property type="entry name" value="GGDEF"/>
    <property type="match status" value="1"/>
</dbReference>
<dbReference type="InterPro" id="IPR052163">
    <property type="entry name" value="DGC-Regulatory_Protein"/>
</dbReference>
<evidence type="ECO:0000313" key="3">
    <source>
        <dbReference type="Proteomes" id="UP001523369"/>
    </source>
</evidence>
<dbReference type="PANTHER" id="PTHR46663:SF4">
    <property type="entry name" value="DIGUANYLATE CYCLASE DGCT-RELATED"/>
    <property type="match status" value="1"/>
</dbReference>
<gene>
    <name evidence="2" type="ORF">M1L60_10880</name>
</gene>
<dbReference type="SMART" id="SM00267">
    <property type="entry name" value="GGDEF"/>
    <property type="match status" value="1"/>
</dbReference>
<evidence type="ECO:0000313" key="2">
    <source>
        <dbReference type="EMBL" id="MCO8271097.1"/>
    </source>
</evidence>
<keyword evidence="3" id="KW-1185">Reference proteome</keyword>
<name>A0ABT1DJS8_9ACTN</name>
<dbReference type="InterPro" id="IPR043128">
    <property type="entry name" value="Rev_trsase/Diguanyl_cyclase"/>
</dbReference>
<dbReference type="Gene3D" id="3.30.70.270">
    <property type="match status" value="1"/>
</dbReference>
<dbReference type="NCBIfam" id="TIGR00254">
    <property type="entry name" value="GGDEF"/>
    <property type="match status" value="1"/>
</dbReference>
<feature type="domain" description="GGDEF" evidence="1">
    <location>
        <begin position="56"/>
        <end position="135"/>
    </location>
</feature>
<accession>A0ABT1DJS8</accession>
<comment type="caution">
    <text evidence="2">The sequence shown here is derived from an EMBL/GenBank/DDBJ whole genome shotgun (WGS) entry which is preliminary data.</text>
</comment>
<dbReference type="PROSITE" id="PS50887">
    <property type="entry name" value="GGDEF"/>
    <property type="match status" value="1"/>
</dbReference>
<dbReference type="InterPro" id="IPR000160">
    <property type="entry name" value="GGDEF_dom"/>
</dbReference>
<organism evidence="2 3">
    <name type="scientific">Paractinoplanes aksuensis</name>
    <dbReference type="NCBI Taxonomy" id="2939490"/>
    <lineage>
        <taxon>Bacteria</taxon>
        <taxon>Bacillati</taxon>
        <taxon>Actinomycetota</taxon>
        <taxon>Actinomycetes</taxon>
        <taxon>Micromonosporales</taxon>
        <taxon>Micromonosporaceae</taxon>
        <taxon>Paractinoplanes</taxon>
    </lineage>
</organism>
<dbReference type="PANTHER" id="PTHR46663">
    <property type="entry name" value="DIGUANYLATE CYCLASE DGCT-RELATED"/>
    <property type="match status" value="1"/>
</dbReference>
<sequence>MLGSIGLTSLVVLRQLLVQSETAEAAETDGLTGLANRSRLHDELAHALQRASRTGDTVAVLLIDLNGFKQINDTLGHRAGDGLLVAVAEAMRHSVRQDDLVGRLGGDEFAVLLRTAGDESAAGAVAQRIGAAIAR</sequence>
<dbReference type="Proteomes" id="UP001523369">
    <property type="component" value="Unassembled WGS sequence"/>
</dbReference>